<evidence type="ECO:0000256" key="1">
    <source>
        <dbReference type="ARBA" id="ARBA00010634"/>
    </source>
</evidence>
<evidence type="ECO:0000313" key="4">
    <source>
        <dbReference type="EMBL" id="MDO6413086.1"/>
    </source>
</evidence>
<dbReference type="PANTHER" id="PTHR30035">
    <property type="entry name" value="LIPOPROTEIN VACJ-RELATED"/>
    <property type="match status" value="1"/>
</dbReference>
<keyword evidence="5" id="KW-1185">Reference proteome</keyword>
<dbReference type="PRINTS" id="PR01805">
    <property type="entry name" value="VACJLIPOPROT"/>
</dbReference>
<comment type="caution">
    <text evidence="4">The sequence shown here is derived from an EMBL/GenBank/DDBJ whole genome shotgun (WGS) entry which is preliminary data.</text>
</comment>
<keyword evidence="2" id="KW-0732">Signal</keyword>
<dbReference type="InterPro" id="IPR007428">
    <property type="entry name" value="MlaA"/>
</dbReference>
<proteinExistence type="inferred from homology"/>
<comment type="similarity">
    <text evidence="1">Belongs to the MlaA family.</text>
</comment>
<dbReference type="PANTHER" id="PTHR30035:SF3">
    <property type="entry name" value="INTERMEMBRANE PHOSPHOLIPID TRANSPORT SYSTEM LIPOPROTEIN MLAA"/>
    <property type="match status" value="1"/>
</dbReference>
<protein>
    <submittedName>
        <fullName evidence="4">VacJ family lipoprotein</fullName>
    </submittedName>
</protein>
<organism evidence="4 5">
    <name type="scientific">Sphingomonas natans</name>
    <dbReference type="NCBI Taxonomy" id="3063330"/>
    <lineage>
        <taxon>Bacteria</taxon>
        <taxon>Pseudomonadati</taxon>
        <taxon>Pseudomonadota</taxon>
        <taxon>Alphaproteobacteria</taxon>
        <taxon>Sphingomonadales</taxon>
        <taxon>Sphingomonadaceae</taxon>
        <taxon>Sphingomonas</taxon>
    </lineage>
</organism>
<gene>
    <name evidence="4" type="ORF">Q4F19_01705</name>
</gene>
<accession>A0ABT8Y441</accession>
<feature type="region of interest" description="Disordered" evidence="3">
    <location>
        <begin position="259"/>
        <end position="331"/>
    </location>
</feature>
<dbReference type="EMBL" id="JAUOTP010000001">
    <property type="protein sequence ID" value="MDO6413086.1"/>
    <property type="molecule type" value="Genomic_DNA"/>
</dbReference>
<evidence type="ECO:0000256" key="2">
    <source>
        <dbReference type="ARBA" id="ARBA00022729"/>
    </source>
</evidence>
<name>A0ABT8Y441_9SPHN</name>
<dbReference type="Proteomes" id="UP001169764">
    <property type="component" value="Unassembled WGS sequence"/>
</dbReference>
<feature type="compositionally biased region" description="Low complexity" evidence="3">
    <location>
        <begin position="298"/>
        <end position="322"/>
    </location>
</feature>
<evidence type="ECO:0000313" key="5">
    <source>
        <dbReference type="Proteomes" id="UP001169764"/>
    </source>
</evidence>
<feature type="compositionally biased region" description="Acidic residues" evidence="3">
    <location>
        <begin position="259"/>
        <end position="272"/>
    </location>
</feature>
<evidence type="ECO:0000256" key="3">
    <source>
        <dbReference type="SAM" id="MobiDB-lite"/>
    </source>
</evidence>
<reference evidence="4" key="1">
    <citation type="submission" date="2023-07" db="EMBL/GenBank/DDBJ databases">
        <authorList>
            <person name="Kim M."/>
        </authorList>
    </citation>
    <scope>NUCLEOTIDE SEQUENCE</scope>
    <source>
        <strain evidence="4">BIUV-7</strain>
    </source>
</reference>
<keyword evidence="4" id="KW-0449">Lipoprotein</keyword>
<dbReference type="Pfam" id="PF04333">
    <property type="entry name" value="MlaA"/>
    <property type="match status" value="1"/>
</dbReference>
<sequence length="331" mass="34411">MSLYVVKALSGRRAYGSAARMIKSRSTPRIAAFSFALLLGGCATVPGQDRLAQRDPLEKFNRGVWGVNMAADKVVIKPVTSVYRAVAPKPVRSGVSNFFSNVTEPWSFVNNMLQGKPKRAVKNLGRFVINTTLGIGGLFDIASREGIQAAPEDFGQTLAKWGVNGGPYLVLPLLGPSTLRDGVGSGVAFAADPVNVGIRESDIPNKAVLGYRALQVIDARSQLTDSGGDAFLKSSLDPYATARSAYLQRRRAAILDQENSFEDAGPADDDQSAGDTVPTPIGDAGTGPTAATEAVDSATATPGATDAATIAAPAPAAETTPPATAPAEPPK</sequence>